<dbReference type="PANTHER" id="PTHR44688:SF16">
    <property type="entry name" value="DNA-BINDING TRANSCRIPTIONAL ACTIVATOR DEVR_DOSR"/>
    <property type="match status" value="1"/>
</dbReference>
<evidence type="ECO:0000256" key="2">
    <source>
        <dbReference type="ARBA" id="ARBA00023125"/>
    </source>
</evidence>
<accession>A0A6J5NHW1</accession>
<dbReference type="InterPro" id="IPR016032">
    <property type="entry name" value="Sig_transdc_resp-reg_C-effctor"/>
</dbReference>
<dbReference type="PANTHER" id="PTHR44688">
    <property type="entry name" value="DNA-BINDING TRANSCRIPTIONAL ACTIVATOR DEVR_DOSR"/>
    <property type="match status" value="1"/>
</dbReference>
<gene>
    <name evidence="5" type="ORF">UFOVP706_36</name>
</gene>
<keyword evidence="3" id="KW-0804">Transcription</keyword>
<dbReference type="EMBL" id="LR796682">
    <property type="protein sequence ID" value="CAB4158869.1"/>
    <property type="molecule type" value="Genomic_DNA"/>
</dbReference>
<dbReference type="Gene3D" id="1.10.10.10">
    <property type="entry name" value="Winged helix-like DNA-binding domain superfamily/Winged helix DNA-binding domain"/>
    <property type="match status" value="1"/>
</dbReference>
<name>A0A6J5NHW1_9CAUD</name>
<dbReference type="GO" id="GO:0003677">
    <property type="term" value="F:DNA binding"/>
    <property type="evidence" value="ECO:0007669"/>
    <property type="project" value="UniProtKB-KW"/>
</dbReference>
<evidence type="ECO:0000259" key="4">
    <source>
        <dbReference type="SMART" id="SM00421"/>
    </source>
</evidence>
<organism evidence="5">
    <name type="scientific">uncultured Caudovirales phage</name>
    <dbReference type="NCBI Taxonomy" id="2100421"/>
    <lineage>
        <taxon>Viruses</taxon>
        <taxon>Duplodnaviria</taxon>
        <taxon>Heunggongvirae</taxon>
        <taxon>Uroviricota</taxon>
        <taxon>Caudoviricetes</taxon>
        <taxon>Peduoviridae</taxon>
        <taxon>Maltschvirus</taxon>
        <taxon>Maltschvirus maltsch</taxon>
    </lineage>
</organism>
<dbReference type="PRINTS" id="PR00038">
    <property type="entry name" value="HTHLUXR"/>
</dbReference>
<keyword evidence="1" id="KW-0805">Transcription regulation</keyword>
<proteinExistence type="predicted"/>
<protein>
    <submittedName>
        <fullName evidence="5">Transcription regulator LuxR, C-terminal</fullName>
    </submittedName>
</protein>
<feature type="domain" description="HTH luxR-type" evidence="4">
    <location>
        <begin position="46"/>
        <end position="103"/>
    </location>
</feature>
<dbReference type="InterPro" id="IPR000792">
    <property type="entry name" value="Tscrpt_reg_LuxR_C"/>
</dbReference>
<keyword evidence="2" id="KW-0238">DNA-binding</keyword>
<sequence length="144" mass="16323">MNEHDLMMIVQQLMLQMDRLEGKVDALFALRQAQQPAERSEGRRVLGQLTVKQHAVAQMMVLGIVDRVIGERMGITRNTAKLHRGAIMHKLGVTKHNEAVRRLAVLMEAVDPIEYATLSGGLPRNWAATYVEPDPYKPLYHKDK</sequence>
<evidence type="ECO:0000256" key="1">
    <source>
        <dbReference type="ARBA" id="ARBA00023015"/>
    </source>
</evidence>
<dbReference type="Pfam" id="PF00196">
    <property type="entry name" value="GerE"/>
    <property type="match status" value="1"/>
</dbReference>
<evidence type="ECO:0000313" key="5">
    <source>
        <dbReference type="EMBL" id="CAB4158869.1"/>
    </source>
</evidence>
<evidence type="ECO:0000256" key="3">
    <source>
        <dbReference type="ARBA" id="ARBA00023163"/>
    </source>
</evidence>
<dbReference type="SUPFAM" id="SSF46894">
    <property type="entry name" value="C-terminal effector domain of the bipartite response regulators"/>
    <property type="match status" value="1"/>
</dbReference>
<dbReference type="InterPro" id="IPR036388">
    <property type="entry name" value="WH-like_DNA-bd_sf"/>
</dbReference>
<dbReference type="SMART" id="SM00421">
    <property type="entry name" value="HTH_LUXR"/>
    <property type="match status" value="1"/>
</dbReference>
<reference evidence="5" key="1">
    <citation type="submission" date="2020-04" db="EMBL/GenBank/DDBJ databases">
        <authorList>
            <person name="Chiriac C."/>
            <person name="Salcher M."/>
            <person name="Ghai R."/>
            <person name="Kavagutti S V."/>
        </authorList>
    </citation>
    <scope>NUCLEOTIDE SEQUENCE</scope>
</reference>
<dbReference type="GO" id="GO:0006355">
    <property type="term" value="P:regulation of DNA-templated transcription"/>
    <property type="evidence" value="ECO:0007669"/>
    <property type="project" value="InterPro"/>
</dbReference>